<reference evidence="3 4" key="1">
    <citation type="journal article" date="2017" name="Curr. Biol.">
        <title>Genome architecture and evolution of a unichromosomal asexual nematode.</title>
        <authorList>
            <person name="Fradin H."/>
            <person name="Zegar C."/>
            <person name="Gutwein M."/>
            <person name="Lucas J."/>
            <person name="Kovtun M."/>
            <person name="Corcoran D."/>
            <person name="Baugh L.R."/>
            <person name="Kiontke K."/>
            <person name="Gunsalus K."/>
            <person name="Fitch D.H."/>
            <person name="Piano F."/>
        </authorList>
    </citation>
    <scope>NUCLEOTIDE SEQUENCE [LARGE SCALE GENOMIC DNA]</scope>
    <source>
        <strain evidence="3">PF1309</strain>
    </source>
</reference>
<dbReference type="GO" id="GO:0015074">
    <property type="term" value="P:DNA integration"/>
    <property type="evidence" value="ECO:0007669"/>
    <property type="project" value="InterPro"/>
</dbReference>
<dbReference type="PROSITE" id="PS50994">
    <property type="entry name" value="INTEGRASE"/>
    <property type="match status" value="1"/>
</dbReference>
<dbReference type="InterPro" id="IPR036397">
    <property type="entry name" value="RNaseH_sf"/>
</dbReference>
<dbReference type="GO" id="GO:0003676">
    <property type="term" value="F:nucleic acid binding"/>
    <property type="evidence" value="ECO:0007669"/>
    <property type="project" value="InterPro"/>
</dbReference>
<accession>A0A2A2JZ87</accession>
<feature type="compositionally biased region" description="Low complexity" evidence="1">
    <location>
        <begin position="777"/>
        <end position="794"/>
    </location>
</feature>
<protein>
    <recommendedName>
        <fullName evidence="2">Integrase catalytic domain-containing protein</fullName>
    </recommendedName>
</protein>
<name>A0A2A2JZ87_9BILA</name>
<dbReference type="AlphaFoldDB" id="A0A2A2JZ87"/>
<evidence type="ECO:0000256" key="1">
    <source>
        <dbReference type="SAM" id="MobiDB-lite"/>
    </source>
</evidence>
<sequence>MDPLSHPSRPAGAPEFVVFSHKQNEKVSLFCRPTLWRFAEVEFDPWVSDLTVNQRFIELDKVRIPVALAFENSHASLIVVSKSCLGSSTSVEVQNYADDNGFLCEILDTDFLKSERTRYENYLLMLSYINKQRDALTERNLREVMRLLPRHGLTVSSAMQAVEQDFGEKGAALVFELAMEMPRMSDQRFSRSEREREGYDCDKWRAVDLTVLPDALRGPTENRIKAIRAFLKEGASLEEIQEKYGIPRSTLYRVIDKCEALDKSGSPAGWVAAIPYKRSGEKKYNRKAQPGSSATQGYSGAFTHFVEQHPDVDEWLKAQARRYRPRKSGGDYFIAIHKAFVRRCIEAGVARHQYPLNQKTEGISGLRRWLQDKHRELKAEQELKSSQANESVRDIDPSDILEQVEADGHKLDLRLVIRERDAYGEPVEYEILRVWLICLIEKFSRCVLGYSLALGHQYDQVDLLTAIYRALSPHVRPPLNIPDTRYRDEGGFPSESSGAWQTWSTLKLDNAWAHKAKHVIEVLNDRLGCVVEFGRPYTPNDRPIVERFFLYLVQNFSHKIIGTTGSESTDEIKARLSPKSKNPLKMLLSLEELESSVDIVISDYNGRPHASIQGHTPLDLFLMRMEARALPPNTLPTRYQNEAAFTRIREPKIVQSNAKYGGAFINFAYQKYRNPDVLRSNSAGRKMIIEYSRRDVSSINLLDESGAFVGVLTPPPPYSNTPHSYRLQTEISKAVKDGQFRFTENESFIEAVRRFQLKGNKMTRERATSLYKNTGMTSVGSSVEEETSPPTSESQVDRDTRPVEVDLHPVCNQRYLIPTFSIGETYALVLKRLQQQHFDWVKDIYNDLRLKGVTLLPILVGQQQLLDQKEAFLKTGVEGEAIVNSKTIEIILRDSVDMDHPGYTITREFSLRSIRESWFQAATRNSKAADPSA</sequence>
<dbReference type="Gene3D" id="3.30.420.10">
    <property type="entry name" value="Ribonuclease H-like superfamily/Ribonuclease H"/>
    <property type="match status" value="1"/>
</dbReference>
<dbReference type="SUPFAM" id="SSF53098">
    <property type="entry name" value="Ribonuclease H-like"/>
    <property type="match status" value="1"/>
</dbReference>
<dbReference type="Gene3D" id="1.10.10.60">
    <property type="entry name" value="Homeodomain-like"/>
    <property type="match status" value="1"/>
</dbReference>
<feature type="domain" description="Integrase catalytic" evidence="2">
    <location>
        <begin position="393"/>
        <end position="625"/>
    </location>
</feature>
<proteinExistence type="predicted"/>
<dbReference type="Proteomes" id="UP000218231">
    <property type="component" value="Unassembled WGS sequence"/>
</dbReference>
<dbReference type="EMBL" id="LIAE01010009">
    <property type="protein sequence ID" value="PAV66988.1"/>
    <property type="molecule type" value="Genomic_DNA"/>
</dbReference>
<keyword evidence="4" id="KW-1185">Reference proteome</keyword>
<dbReference type="InterPro" id="IPR012337">
    <property type="entry name" value="RNaseH-like_sf"/>
</dbReference>
<organism evidence="3 4">
    <name type="scientific">Diploscapter pachys</name>
    <dbReference type="NCBI Taxonomy" id="2018661"/>
    <lineage>
        <taxon>Eukaryota</taxon>
        <taxon>Metazoa</taxon>
        <taxon>Ecdysozoa</taxon>
        <taxon>Nematoda</taxon>
        <taxon>Chromadorea</taxon>
        <taxon>Rhabditida</taxon>
        <taxon>Rhabditina</taxon>
        <taxon>Rhabditomorpha</taxon>
        <taxon>Rhabditoidea</taxon>
        <taxon>Rhabditidae</taxon>
        <taxon>Diploscapter</taxon>
    </lineage>
</organism>
<comment type="caution">
    <text evidence="3">The sequence shown here is derived from an EMBL/GenBank/DDBJ whole genome shotgun (WGS) entry which is preliminary data.</text>
</comment>
<evidence type="ECO:0000313" key="4">
    <source>
        <dbReference type="Proteomes" id="UP000218231"/>
    </source>
</evidence>
<feature type="region of interest" description="Disordered" evidence="1">
    <location>
        <begin position="766"/>
        <end position="801"/>
    </location>
</feature>
<evidence type="ECO:0000313" key="3">
    <source>
        <dbReference type="EMBL" id="PAV66988.1"/>
    </source>
</evidence>
<gene>
    <name evidence="3" type="ORF">WR25_25600</name>
</gene>
<dbReference type="InterPro" id="IPR001584">
    <property type="entry name" value="Integrase_cat-core"/>
</dbReference>
<evidence type="ECO:0000259" key="2">
    <source>
        <dbReference type="PROSITE" id="PS50994"/>
    </source>
</evidence>